<dbReference type="EMBL" id="JPWV03000105">
    <property type="protein sequence ID" value="KAG2524842.1"/>
    <property type="molecule type" value="Genomic_DNA"/>
</dbReference>
<dbReference type="AlphaFoldDB" id="A0A8T0LZY2"/>
<evidence type="ECO:0000256" key="2">
    <source>
        <dbReference type="ARBA" id="ARBA00023002"/>
    </source>
</evidence>
<evidence type="ECO:0008006" key="6">
    <source>
        <dbReference type="Google" id="ProtNLM"/>
    </source>
</evidence>
<dbReference type="PANTHER" id="PTHR22966">
    <property type="entry name" value="2-AMINOETHANETHIOL DIOXYGENASE"/>
    <property type="match status" value="1"/>
</dbReference>
<evidence type="ECO:0000256" key="1">
    <source>
        <dbReference type="ARBA" id="ARBA00022723"/>
    </source>
</evidence>
<reference evidence="4" key="2">
    <citation type="submission" date="2020-06" db="EMBL/GenBank/DDBJ databases">
        <authorList>
            <person name="Studholme D.J."/>
        </authorList>
    </citation>
    <scope>NUCLEOTIDE SEQUENCE</scope>
    <source>
        <strain evidence="4">NZFS 2646</strain>
    </source>
</reference>
<keyword evidence="1" id="KW-0479">Metal-binding</keyword>
<dbReference type="InterPro" id="IPR011051">
    <property type="entry name" value="RmlC_Cupin_sf"/>
</dbReference>
<evidence type="ECO:0000256" key="3">
    <source>
        <dbReference type="ARBA" id="ARBA00023004"/>
    </source>
</evidence>
<comment type="caution">
    <text evidence="4">The sequence shown here is derived from an EMBL/GenBank/DDBJ whole genome shotgun (WGS) entry which is preliminary data.</text>
</comment>
<evidence type="ECO:0000313" key="5">
    <source>
        <dbReference type="Proteomes" id="UP000785171"/>
    </source>
</evidence>
<dbReference type="InterPro" id="IPR014710">
    <property type="entry name" value="RmlC-like_jellyroll"/>
</dbReference>
<sequence length="418" mass="46335">SGSHLKRAEFCRVCISKADSMCIDELRDECSGFVATSLCKAGNSNTGFVNINSVAEEEDVNVPGSDRSLTAFTLKISVQLQSLGSRSDARASNLSSMEKVSISEDDDEVALLDLEREGDDVLNSIGKKSNRRLVVLDKDLADSSRRSTRSTASTASSSYYHEDEETEQVSMDFLNAVWHFTFGDNKELAQGQKALEAIQDLLVKAIIKYKGAPHALTLDEIEPIKAICDQLFPANFQLKVPSATEGGPERPKRVHYEHVYEDETFSIGIFILPPGVSIPLHDHPGMSVISRVLYGSLYVKAYDLVPNEGARRGNKSHMARLRVDEVVTAPLTVELLPERNNLHELTGGDDIGCAFFDIITPPYDADDGRDCTYYRVVNAPISKEESSDKMVMLESYNPTDFDVTPEHYHGPRLQRYVC</sequence>
<evidence type="ECO:0000313" key="4">
    <source>
        <dbReference type="EMBL" id="KAG2524842.1"/>
    </source>
</evidence>
<name>A0A8T0LZY2_9STRA</name>
<dbReference type="PANTHER" id="PTHR22966:SF61">
    <property type="entry name" value="2-AMINOETHANETHIOL DIOXYGENASE"/>
    <property type="match status" value="1"/>
</dbReference>
<feature type="non-terminal residue" evidence="4">
    <location>
        <position position="1"/>
    </location>
</feature>
<dbReference type="Gene3D" id="2.60.120.10">
    <property type="entry name" value="Jelly Rolls"/>
    <property type="match status" value="1"/>
</dbReference>
<accession>A0A8T0LZY2</accession>
<gene>
    <name evidence="4" type="ORF">JM16_004771</name>
</gene>
<protein>
    <recommendedName>
        <fullName evidence="6">Cysteine dioxygenase</fullName>
    </recommendedName>
</protein>
<reference evidence="4" key="1">
    <citation type="journal article" date="2015" name="Genom Data">
        <title>Genome sequences of six Phytophthora species associated with forests in New Zealand.</title>
        <authorList>
            <person name="Studholme D.J."/>
            <person name="McDougal R.L."/>
            <person name="Sambles C."/>
            <person name="Hansen E."/>
            <person name="Hardy G."/>
            <person name="Grant M."/>
            <person name="Ganley R.J."/>
            <person name="Williams N.M."/>
        </authorList>
    </citation>
    <scope>NUCLEOTIDE SEQUENCE</scope>
    <source>
        <strain evidence="4">NZFS 2646</strain>
    </source>
</reference>
<dbReference type="SUPFAM" id="SSF51182">
    <property type="entry name" value="RmlC-like cupins"/>
    <property type="match status" value="1"/>
</dbReference>
<keyword evidence="2" id="KW-0560">Oxidoreductase</keyword>
<keyword evidence="3" id="KW-0408">Iron</keyword>
<dbReference type="GO" id="GO:0016702">
    <property type="term" value="F:oxidoreductase activity, acting on single donors with incorporation of molecular oxygen, incorporation of two atoms of oxygen"/>
    <property type="evidence" value="ECO:0007669"/>
    <property type="project" value="InterPro"/>
</dbReference>
<proteinExistence type="predicted"/>
<dbReference type="InterPro" id="IPR012864">
    <property type="entry name" value="PCO/ADO"/>
</dbReference>
<organism evidence="4 5">
    <name type="scientific">Phytophthora kernoviae</name>
    <dbReference type="NCBI Taxonomy" id="325452"/>
    <lineage>
        <taxon>Eukaryota</taxon>
        <taxon>Sar</taxon>
        <taxon>Stramenopiles</taxon>
        <taxon>Oomycota</taxon>
        <taxon>Peronosporomycetes</taxon>
        <taxon>Peronosporales</taxon>
        <taxon>Peronosporaceae</taxon>
        <taxon>Phytophthora</taxon>
    </lineage>
</organism>
<dbReference type="Proteomes" id="UP000785171">
    <property type="component" value="Unassembled WGS sequence"/>
</dbReference>
<dbReference type="Pfam" id="PF07847">
    <property type="entry name" value="PCO_ADO"/>
    <property type="match status" value="1"/>
</dbReference>
<dbReference type="CDD" id="cd20289">
    <property type="entry name" value="cupin_ADO"/>
    <property type="match status" value="1"/>
</dbReference>
<dbReference type="GO" id="GO:0046872">
    <property type="term" value="F:metal ion binding"/>
    <property type="evidence" value="ECO:0007669"/>
    <property type="project" value="UniProtKB-KW"/>
</dbReference>